<reference evidence="1" key="2">
    <citation type="submission" date="2022-09" db="EMBL/GenBank/DDBJ databases">
        <authorList>
            <person name="Sun Q."/>
            <person name="Ohkuma M."/>
        </authorList>
    </citation>
    <scope>NUCLEOTIDE SEQUENCE</scope>
    <source>
        <strain evidence="1">JCM 3093</strain>
    </source>
</reference>
<organism evidence="1 2">
    <name type="scientific">Planomonospora parontospora</name>
    <dbReference type="NCBI Taxonomy" id="58119"/>
    <lineage>
        <taxon>Bacteria</taxon>
        <taxon>Bacillati</taxon>
        <taxon>Actinomycetota</taxon>
        <taxon>Actinomycetes</taxon>
        <taxon>Streptosporangiales</taxon>
        <taxon>Streptosporangiaceae</taxon>
        <taxon>Planomonospora</taxon>
    </lineage>
</organism>
<dbReference type="EMBL" id="BMQD01000025">
    <property type="protein sequence ID" value="GGK92115.1"/>
    <property type="molecule type" value="Genomic_DNA"/>
</dbReference>
<proteinExistence type="predicted"/>
<name>A0AA37F7C2_9ACTN</name>
<protein>
    <submittedName>
        <fullName evidence="1">Uncharacterized protein</fullName>
    </submittedName>
</protein>
<comment type="caution">
    <text evidence="1">The sequence shown here is derived from an EMBL/GenBank/DDBJ whole genome shotgun (WGS) entry which is preliminary data.</text>
</comment>
<dbReference type="Proteomes" id="UP000627984">
    <property type="component" value="Unassembled WGS sequence"/>
</dbReference>
<evidence type="ECO:0000313" key="2">
    <source>
        <dbReference type="Proteomes" id="UP000627984"/>
    </source>
</evidence>
<accession>A0AA37F7C2</accession>
<sequence>MGTTATGHRAWGPATLFSALAIRDRRRRYELPEEKVIVG</sequence>
<evidence type="ECO:0000313" key="1">
    <source>
        <dbReference type="EMBL" id="GGK92115.1"/>
    </source>
</evidence>
<dbReference type="AlphaFoldDB" id="A0AA37F7C2"/>
<reference evidence="1" key="1">
    <citation type="journal article" date="2014" name="Int. J. Syst. Evol. Microbiol.">
        <title>Complete genome sequence of Corynebacterium casei LMG S-19264T (=DSM 44701T), isolated from a smear-ripened cheese.</title>
        <authorList>
            <consortium name="US DOE Joint Genome Institute (JGI-PGF)"/>
            <person name="Walter F."/>
            <person name="Albersmeier A."/>
            <person name="Kalinowski J."/>
            <person name="Ruckert C."/>
        </authorList>
    </citation>
    <scope>NUCLEOTIDE SEQUENCE</scope>
    <source>
        <strain evidence="1">JCM 3093</strain>
    </source>
</reference>
<gene>
    <name evidence="1" type="ORF">GCM10010126_59330</name>
</gene>